<reference evidence="6 7" key="1">
    <citation type="submission" date="2024-06" db="EMBL/GenBank/DDBJ databases">
        <title>Complete genome of Phlyctema vagabunda strain 19-DSS-EL-015.</title>
        <authorList>
            <person name="Fiorenzani C."/>
        </authorList>
    </citation>
    <scope>NUCLEOTIDE SEQUENCE [LARGE SCALE GENOMIC DNA]</scope>
    <source>
        <strain evidence="6 7">19-DSS-EL-015</strain>
    </source>
</reference>
<keyword evidence="2" id="KW-0732">Signal</keyword>
<gene>
    <name evidence="6" type="ORF">PVAG01_03974</name>
</gene>
<feature type="domain" description="Agd3 C-terminal" evidence="5">
    <location>
        <begin position="688"/>
        <end position="749"/>
    </location>
</feature>
<evidence type="ECO:0000259" key="4">
    <source>
        <dbReference type="Pfam" id="PF25116"/>
    </source>
</evidence>
<dbReference type="Proteomes" id="UP001629113">
    <property type="component" value="Unassembled WGS sequence"/>
</dbReference>
<sequence length="751" mass="81000">MKLSIAALLALTASSIAAACPNKLQRRQDPNTSDSPAPTSPDGPYTPSAPSGVPVLNGTATSNQTIASPTPASVLAANVQSTVLIFARDTASAYSAYSGLNGYAIPYEVVIVPQSGATLPQLVTGTTGNYGAIVVLSEVSYNFGAIGFQSALTAEQWAQLYQYQVDFGVRMVRIDVYPGPNFGTTAVAGGCCDSGVEQLISITSTSAFPTSGMNVGAGVSTAGLWHYPASITNSSIATEFASFAPTFATNGTMGTNSSAFTTKSTAGVINNFGDRQQMVFFISWATDWAQTSNYLQHAWIHWATRGLYTGYRRVNLGTQIDDMFLASALYRPLNTNYRVTPADLDHHRTWTISINRRLPPGSVYFLEIAHNGNGNIEASQAATGGTQCGIGPIEYAEQFDTPLEWKKTLGTGVNLWPATPTSYPYKTTCLNGDPLKVWFNTPGNLNAFAHLSHTFTHEDENNATYFDISREISWNTAWLAQSGIAKANKFSPKGIVPPAITGLNNGDAQRAWKDNGIVNVVGDNTRPALMNTQNEHWPLISTAERNGFAGIQITPRWATSVYYNCDLPACTVQEWIDTSGGKGDWNTLLNIERTTNTRHLLGLRRDPYMFHQANMNYVTAGSTTINGVTQKLSMVEAWVETVVQEMMRLTTWPIITLKHDDIATAFAGRVVRDNCVPKLTWKVDPVTRSITGLTLTTNGNTCANAIPVTVPGPVTSTAGHTTEKLGSDPLTIWVKMTGSPVTFTLSNPIAY</sequence>
<evidence type="ECO:0000256" key="2">
    <source>
        <dbReference type="SAM" id="SignalP"/>
    </source>
</evidence>
<proteinExistence type="predicted"/>
<feature type="signal peptide" evidence="2">
    <location>
        <begin position="1"/>
        <end position="18"/>
    </location>
</feature>
<feature type="domain" description="Agd3 CBM87" evidence="4">
    <location>
        <begin position="79"/>
        <end position="302"/>
    </location>
</feature>
<dbReference type="InterPro" id="IPR056826">
    <property type="entry name" value="Agd3_CE"/>
</dbReference>
<evidence type="ECO:0000256" key="1">
    <source>
        <dbReference type="SAM" id="MobiDB-lite"/>
    </source>
</evidence>
<dbReference type="InterPro" id="IPR056825">
    <property type="entry name" value="Agd3_C"/>
</dbReference>
<dbReference type="EMBL" id="JBFCZG010000003">
    <property type="protein sequence ID" value="KAL3424693.1"/>
    <property type="molecule type" value="Genomic_DNA"/>
</dbReference>
<dbReference type="PANTHER" id="PTHR31002:SF34">
    <property type="entry name" value="CELL WALL PROTEIN CWP1-RELATED"/>
    <property type="match status" value="1"/>
</dbReference>
<evidence type="ECO:0000313" key="6">
    <source>
        <dbReference type="EMBL" id="KAL3424693.1"/>
    </source>
</evidence>
<feature type="chain" id="PRO_5046656478" description="Extracellular serine-rich protein" evidence="2">
    <location>
        <begin position="19"/>
        <end position="751"/>
    </location>
</feature>
<protein>
    <recommendedName>
        <fullName evidence="8">Extracellular serine-rich protein</fullName>
    </recommendedName>
</protein>
<dbReference type="Pfam" id="PF25117">
    <property type="entry name" value="Agd3_C"/>
    <property type="match status" value="1"/>
</dbReference>
<keyword evidence="7" id="KW-1185">Reference proteome</keyword>
<evidence type="ECO:0000259" key="5">
    <source>
        <dbReference type="Pfam" id="PF25117"/>
    </source>
</evidence>
<dbReference type="PANTHER" id="PTHR31002">
    <property type="entry name" value="SERIPAUPERIN"/>
    <property type="match status" value="1"/>
</dbReference>
<evidence type="ECO:0000313" key="7">
    <source>
        <dbReference type="Proteomes" id="UP001629113"/>
    </source>
</evidence>
<organism evidence="6 7">
    <name type="scientific">Phlyctema vagabunda</name>
    <dbReference type="NCBI Taxonomy" id="108571"/>
    <lineage>
        <taxon>Eukaryota</taxon>
        <taxon>Fungi</taxon>
        <taxon>Dikarya</taxon>
        <taxon>Ascomycota</taxon>
        <taxon>Pezizomycotina</taxon>
        <taxon>Leotiomycetes</taxon>
        <taxon>Helotiales</taxon>
        <taxon>Dermateaceae</taxon>
        <taxon>Phlyctema</taxon>
    </lineage>
</organism>
<feature type="region of interest" description="Disordered" evidence="1">
    <location>
        <begin position="22"/>
        <end position="62"/>
    </location>
</feature>
<accession>A0ABR4PMX7</accession>
<evidence type="ECO:0000259" key="3">
    <source>
        <dbReference type="Pfam" id="PF25115"/>
    </source>
</evidence>
<dbReference type="InterPro" id="IPR050788">
    <property type="entry name" value="Yeast_SRP1/TIP1_CWP"/>
</dbReference>
<dbReference type="InterPro" id="IPR056827">
    <property type="entry name" value="CBM87_Agd3"/>
</dbReference>
<name>A0ABR4PMX7_9HELO</name>
<dbReference type="Pfam" id="PF25115">
    <property type="entry name" value="Agd3_CE"/>
    <property type="match status" value="1"/>
</dbReference>
<feature type="domain" description="Agd3 deacetylase" evidence="3">
    <location>
        <begin position="316"/>
        <end position="679"/>
    </location>
</feature>
<comment type="caution">
    <text evidence="6">The sequence shown here is derived from an EMBL/GenBank/DDBJ whole genome shotgun (WGS) entry which is preliminary data.</text>
</comment>
<evidence type="ECO:0008006" key="8">
    <source>
        <dbReference type="Google" id="ProtNLM"/>
    </source>
</evidence>
<dbReference type="Pfam" id="PF25116">
    <property type="entry name" value="CBM87_Agd3"/>
    <property type="match status" value="1"/>
</dbReference>
<dbReference type="PROSITE" id="PS51257">
    <property type="entry name" value="PROKAR_LIPOPROTEIN"/>
    <property type="match status" value="1"/>
</dbReference>